<keyword evidence="4" id="KW-1185">Reference proteome</keyword>
<dbReference type="EMBL" id="KV442046">
    <property type="protein sequence ID" value="OAQ28707.1"/>
    <property type="molecule type" value="Genomic_DNA"/>
</dbReference>
<dbReference type="PANTHER" id="PTHR38926:SF72">
    <property type="entry name" value="IM:7136021-RELATED"/>
    <property type="match status" value="1"/>
</dbReference>
<dbReference type="Gene3D" id="1.20.1280.50">
    <property type="match status" value="1"/>
</dbReference>
<evidence type="ECO:0000259" key="2">
    <source>
        <dbReference type="Pfam" id="PF00646"/>
    </source>
</evidence>
<evidence type="ECO:0000313" key="3">
    <source>
        <dbReference type="EMBL" id="OAQ28707.1"/>
    </source>
</evidence>
<reference evidence="3 4" key="1">
    <citation type="submission" date="2016-05" db="EMBL/GenBank/DDBJ databases">
        <title>Genome sequencing reveals origins of a unique bacterial endosymbiosis in the earliest lineages of terrestrial Fungi.</title>
        <authorList>
            <consortium name="DOE Joint Genome Institute"/>
            <person name="Uehling J."/>
            <person name="Gryganskyi A."/>
            <person name="Hameed K."/>
            <person name="Tschaplinski T."/>
            <person name="Misztal P."/>
            <person name="Wu S."/>
            <person name="Desiro A."/>
            <person name="Vande Pol N."/>
            <person name="Du Z.-Y."/>
            <person name="Zienkiewicz A."/>
            <person name="Zienkiewicz K."/>
            <person name="Morin E."/>
            <person name="Tisserant E."/>
            <person name="Splivallo R."/>
            <person name="Hainaut M."/>
            <person name="Henrissat B."/>
            <person name="Ohm R."/>
            <person name="Kuo A."/>
            <person name="Yan J."/>
            <person name="Lipzen A."/>
            <person name="Nolan M."/>
            <person name="Labutti K."/>
            <person name="Barry K."/>
            <person name="Goldstein A."/>
            <person name="Labbe J."/>
            <person name="Schadt C."/>
            <person name="Tuskan G."/>
            <person name="Grigoriev I."/>
            <person name="Martin F."/>
            <person name="Vilgalys R."/>
            <person name="Bonito G."/>
        </authorList>
    </citation>
    <scope>NUCLEOTIDE SEQUENCE [LARGE SCALE GENOMIC DNA]</scope>
    <source>
        <strain evidence="3 4">AG-77</strain>
    </source>
</reference>
<gene>
    <name evidence="3" type="ORF">K457DRAFT_895517</name>
</gene>
<feature type="compositionally biased region" description="Low complexity" evidence="1">
    <location>
        <begin position="704"/>
        <end position="715"/>
    </location>
</feature>
<sequence length="780" mass="89963">MGFHRGFCRNNKDANDATIISASLLTLCHCCRSAVLFSSKSRIKLRAGGADFKRKDREEKPKNMPSLFLSKIFANKYNNNNNNNITITPTPTPASTTSQQIALSIPEILKHILSFLTRKNRQDSARLVCKEWHAICKNLLPTSYTWILRINPKINTNTTDRNDSDDEQKIRDLVSLANNIIIQIDSDNRTAAASQQRLVSWKNMMSVLSSITRERTNRGAPPRLQTLHLRETALTNFTVQLPLLPRLTTLSTLRIDSLARWDIVHLFTIVRACPDLEELSIKPTPGAARASPTSLQDERLELTSAQERNLISGSNTLPKLTRLQTCCLYNLTLTLPALRAFLEASPRLSKLVLAHCNHLVREGQKDARLLSRTHYHDEQDARIIRLVGAHCPDLKIFHLSLPYGGGSYGLGTPEIAVMLETFPHMEEYNLSEVEFDPVLFKSPDTAGYTNRITTMNLLPTRPNAYRSEGAPLREILCSFEHLVHLRAPASNYYIEDMDLHNVLEQLEECNPDESPGCGKPQPFIPKNDSVVARQYIWACRGLKTLHMKIEQRWPTYRFQTERWLIVFGFLSRMAPRLQELHLSRYTTDVSFRGGSCLTRLQDLERIRIVINFCPWTDFNFSTLSWLDPTPPSTRDRFVYWCHRREKERRDIWKHYKGIAPSEVSTAGSMMVERGREMGMDLRKLGYPEDLLEWMDERYRDPTTDIGTIATNTTTPGRRKEPPSPLPKLQSFWLEMPHYSDIDYEQLRDHEEFVARVRPEVDIQLRRPYQDEYYLMTLKMY</sequence>
<protein>
    <recommendedName>
        <fullName evidence="2">F-box domain-containing protein</fullName>
    </recommendedName>
</protein>
<feature type="domain" description="F-box" evidence="2">
    <location>
        <begin position="106"/>
        <end position="140"/>
    </location>
</feature>
<organism evidence="3 4">
    <name type="scientific">Linnemannia elongata AG-77</name>
    <dbReference type="NCBI Taxonomy" id="1314771"/>
    <lineage>
        <taxon>Eukaryota</taxon>
        <taxon>Fungi</taxon>
        <taxon>Fungi incertae sedis</taxon>
        <taxon>Mucoromycota</taxon>
        <taxon>Mortierellomycotina</taxon>
        <taxon>Mortierellomycetes</taxon>
        <taxon>Mortierellales</taxon>
        <taxon>Mortierellaceae</taxon>
        <taxon>Linnemannia</taxon>
    </lineage>
</organism>
<dbReference type="SUPFAM" id="SSF52047">
    <property type="entry name" value="RNI-like"/>
    <property type="match status" value="1"/>
</dbReference>
<dbReference type="Pfam" id="PF00646">
    <property type="entry name" value="F-box"/>
    <property type="match status" value="1"/>
</dbReference>
<dbReference type="InterPro" id="IPR001810">
    <property type="entry name" value="F-box_dom"/>
</dbReference>
<dbReference type="OrthoDB" id="9973021at2759"/>
<dbReference type="Proteomes" id="UP000078512">
    <property type="component" value="Unassembled WGS sequence"/>
</dbReference>
<dbReference type="InterPro" id="IPR032675">
    <property type="entry name" value="LRR_dom_sf"/>
</dbReference>
<evidence type="ECO:0000256" key="1">
    <source>
        <dbReference type="SAM" id="MobiDB-lite"/>
    </source>
</evidence>
<dbReference type="Gene3D" id="3.80.10.10">
    <property type="entry name" value="Ribonuclease Inhibitor"/>
    <property type="match status" value="1"/>
</dbReference>
<dbReference type="PANTHER" id="PTHR38926">
    <property type="entry name" value="F-BOX DOMAIN CONTAINING PROTEIN, EXPRESSED"/>
    <property type="match status" value="1"/>
</dbReference>
<name>A0A197JTV0_9FUNG</name>
<proteinExistence type="predicted"/>
<accession>A0A197JTV0</accession>
<evidence type="ECO:0000313" key="4">
    <source>
        <dbReference type="Proteomes" id="UP000078512"/>
    </source>
</evidence>
<feature type="region of interest" description="Disordered" evidence="1">
    <location>
        <begin position="704"/>
        <end position="725"/>
    </location>
</feature>
<dbReference type="STRING" id="1314771.A0A197JTV0"/>
<dbReference type="AlphaFoldDB" id="A0A197JTV0"/>